<comment type="caution">
    <text evidence="1">The sequence shown here is derived from an EMBL/GenBank/DDBJ whole genome shotgun (WGS) entry which is preliminary data.</text>
</comment>
<dbReference type="Proteomes" id="UP000284395">
    <property type="component" value="Unassembled WGS sequence"/>
</dbReference>
<evidence type="ECO:0000313" key="2">
    <source>
        <dbReference type="Proteomes" id="UP000284395"/>
    </source>
</evidence>
<accession>A0A420EQK3</accession>
<dbReference type="AlphaFoldDB" id="A0A420EQK3"/>
<gene>
    <name evidence="1" type="ORF">D6851_00110</name>
</gene>
<keyword evidence="2" id="KW-1185">Reference proteome</keyword>
<sequence>MQSFQFWEAGDHLNSVLHPRNGAPLQYVAAFGNSAYGLQFLISVNLRSLITIGKRLSGAYEAALIWIADYLSPYGTDI</sequence>
<name>A0A420EQK3_9SPHN</name>
<evidence type="ECO:0000313" key="1">
    <source>
        <dbReference type="EMBL" id="RKF22966.1"/>
    </source>
</evidence>
<dbReference type="EMBL" id="RAPF01000001">
    <property type="protein sequence ID" value="RKF22966.1"/>
    <property type="molecule type" value="Genomic_DNA"/>
</dbReference>
<reference evidence="1 2" key="1">
    <citation type="submission" date="2018-09" db="EMBL/GenBank/DDBJ databases">
        <title>Altererythrobacter spongiae sp. nov., isolated from a marine sponge.</title>
        <authorList>
            <person name="Zhuang L."/>
            <person name="Luo L."/>
        </authorList>
    </citation>
    <scope>NUCLEOTIDE SEQUENCE [LARGE SCALE GENOMIC DNA]</scope>
    <source>
        <strain evidence="1 2">HN-Y73</strain>
    </source>
</reference>
<proteinExistence type="predicted"/>
<organism evidence="1 2">
    <name type="scientific">Altericroceibacterium spongiae</name>
    <dbReference type="NCBI Taxonomy" id="2320269"/>
    <lineage>
        <taxon>Bacteria</taxon>
        <taxon>Pseudomonadati</taxon>
        <taxon>Pseudomonadota</taxon>
        <taxon>Alphaproteobacteria</taxon>
        <taxon>Sphingomonadales</taxon>
        <taxon>Erythrobacteraceae</taxon>
        <taxon>Altericroceibacterium</taxon>
    </lineage>
</organism>
<protein>
    <submittedName>
        <fullName evidence="1">Uncharacterized protein</fullName>
    </submittedName>
</protein>